<dbReference type="AlphaFoldDB" id="A0A6A6F214"/>
<name>A0A6A6F214_9PEZI</name>
<dbReference type="EMBL" id="ML992698">
    <property type="protein sequence ID" value="KAF2207985.1"/>
    <property type="molecule type" value="Genomic_DNA"/>
</dbReference>
<protein>
    <submittedName>
        <fullName evidence="1">Uncharacterized protein</fullName>
    </submittedName>
</protein>
<proteinExistence type="predicted"/>
<reference evidence="1" key="1">
    <citation type="journal article" date="2020" name="Stud. Mycol.">
        <title>101 Dothideomycetes genomes: a test case for predicting lifestyles and emergence of pathogens.</title>
        <authorList>
            <person name="Haridas S."/>
            <person name="Albert R."/>
            <person name="Binder M."/>
            <person name="Bloem J."/>
            <person name="Labutti K."/>
            <person name="Salamov A."/>
            <person name="Andreopoulos B."/>
            <person name="Baker S."/>
            <person name="Barry K."/>
            <person name="Bills G."/>
            <person name="Bluhm B."/>
            <person name="Cannon C."/>
            <person name="Castanera R."/>
            <person name="Culley D."/>
            <person name="Daum C."/>
            <person name="Ezra D."/>
            <person name="Gonzalez J."/>
            <person name="Henrissat B."/>
            <person name="Kuo A."/>
            <person name="Liang C."/>
            <person name="Lipzen A."/>
            <person name="Lutzoni F."/>
            <person name="Magnuson J."/>
            <person name="Mondo S."/>
            <person name="Nolan M."/>
            <person name="Ohm R."/>
            <person name="Pangilinan J."/>
            <person name="Park H.-J."/>
            <person name="Ramirez L."/>
            <person name="Alfaro M."/>
            <person name="Sun H."/>
            <person name="Tritt A."/>
            <person name="Yoshinaga Y."/>
            <person name="Zwiers L.-H."/>
            <person name="Turgeon B."/>
            <person name="Goodwin S."/>
            <person name="Spatafora J."/>
            <person name="Crous P."/>
            <person name="Grigoriev I."/>
        </authorList>
    </citation>
    <scope>NUCLEOTIDE SEQUENCE</scope>
    <source>
        <strain evidence="1">SCOH1-5</strain>
    </source>
</reference>
<dbReference type="Proteomes" id="UP000799539">
    <property type="component" value="Unassembled WGS sequence"/>
</dbReference>
<organism evidence="1 2">
    <name type="scientific">Cercospora zeae-maydis SCOH1-5</name>
    <dbReference type="NCBI Taxonomy" id="717836"/>
    <lineage>
        <taxon>Eukaryota</taxon>
        <taxon>Fungi</taxon>
        <taxon>Dikarya</taxon>
        <taxon>Ascomycota</taxon>
        <taxon>Pezizomycotina</taxon>
        <taxon>Dothideomycetes</taxon>
        <taxon>Dothideomycetidae</taxon>
        <taxon>Mycosphaerellales</taxon>
        <taxon>Mycosphaerellaceae</taxon>
        <taxon>Cercospora</taxon>
    </lineage>
</organism>
<gene>
    <name evidence="1" type="ORF">CERZMDRAFT_101837</name>
</gene>
<keyword evidence="2" id="KW-1185">Reference proteome</keyword>
<evidence type="ECO:0000313" key="2">
    <source>
        <dbReference type="Proteomes" id="UP000799539"/>
    </source>
</evidence>
<sequence length="74" mass="7980">MPTSKSMATSDTASAASALINHLDGHQVTRVNAVAIDIRSFNELHAHYIHALLASGLSQHSRALSREHCDSTRT</sequence>
<accession>A0A6A6F214</accession>
<evidence type="ECO:0000313" key="1">
    <source>
        <dbReference type="EMBL" id="KAF2207985.1"/>
    </source>
</evidence>
<dbReference type="OrthoDB" id="407617at2759"/>